<feature type="compositionally biased region" description="Basic and acidic residues" evidence="1">
    <location>
        <begin position="40"/>
        <end position="51"/>
    </location>
</feature>
<name>A0A5E7VID5_PSEFL</name>
<feature type="region of interest" description="Disordered" evidence="1">
    <location>
        <begin position="1"/>
        <end position="64"/>
    </location>
</feature>
<evidence type="ECO:0000313" key="3">
    <source>
        <dbReference type="Proteomes" id="UP000381378"/>
    </source>
</evidence>
<accession>A0A5E7VID5</accession>
<protein>
    <submittedName>
        <fullName evidence="2">Uncharacterized protein</fullName>
    </submittedName>
</protein>
<dbReference type="OrthoDB" id="7032300at2"/>
<feature type="compositionally biased region" description="Basic and acidic residues" evidence="1">
    <location>
        <begin position="20"/>
        <end position="31"/>
    </location>
</feature>
<feature type="region of interest" description="Disordered" evidence="1">
    <location>
        <begin position="180"/>
        <end position="203"/>
    </location>
</feature>
<dbReference type="RefSeq" id="WP_150787693.1">
    <property type="nucleotide sequence ID" value="NZ_CABVJF010000026.1"/>
</dbReference>
<dbReference type="EMBL" id="CABVJF010000026">
    <property type="protein sequence ID" value="VVQ22419.1"/>
    <property type="molecule type" value="Genomic_DNA"/>
</dbReference>
<dbReference type="Proteomes" id="UP000381378">
    <property type="component" value="Unassembled WGS sequence"/>
</dbReference>
<proteinExistence type="predicted"/>
<dbReference type="AlphaFoldDB" id="A0A5E7VID5"/>
<evidence type="ECO:0000256" key="1">
    <source>
        <dbReference type="SAM" id="MobiDB-lite"/>
    </source>
</evidence>
<reference evidence="2 3" key="1">
    <citation type="submission" date="2019-09" db="EMBL/GenBank/DDBJ databases">
        <authorList>
            <person name="Chandra G."/>
            <person name="Truman W A."/>
        </authorList>
    </citation>
    <scope>NUCLEOTIDE SEQUENCE [LARGE SCALE GENOMIC DNA]</scope>
    <source>
        <strain evidence="2">PS928</strain>
    </source>
</reference>
<gene>
    <name evidence="2" type="ORF">PS928_05339</name>
</gene>
<evidence type="ECO:0000313" key="2">
    <source>
        <dbReference type="EMBL" id="VVQ22419.1"/>
    </source>
</evidence>
<sequence>MSPKHPIRPKAPGSSTESTPGRRDTTLDHLPRRPGISLGHEPDLPQRHPFPEHAPAPEAQPPTVEITDLPASTHISRITTDHPISHYYLPPKMVDRLPAPDPLTGFRSISSKRKFVDLVDGGTVLLGTDRHGHLRVKRLSELEPSGPRLERVEGTLAWRQVRAVRIGTGDSELIITRHPLAGDGQEAGPSRRPRIPDTGASSEPWKNWGIAAHHASPGDISIEGVRYKTVPRVDASDHPIAYIKNPAHLIYDFDLFQATLRQHIEQQPRGAIQVPPTHHWEVDPRLPFDRTLTDYVAAYFPELSDLSLLNVARKQFSLANGSDIATGAGLTTLRQVFTDWKTSSVTPRPELADPLLMLSVLQTIPGKGSHRIVEVPDPADQVPLQRLQFDSQKFSGEWRYFSSSLTAGAIKRFMKDLLTRNGYTVFELGPAHTFPTVVFTRTGHDFVFYMSLHRIHGRKVQISPADERRYVPERLPELIGPAAMRAVQNAEAANKLIWLKGGGQILADHPDSVFIVRTDDPRR</sequence>
<organism evidence="2 3">
    <name type="scientific">Pseudomonas fluorescens</name>
    <dbReference type="NCBI Taxonomy" id="294"/>
    <lineage>
        <taxon>Bacteria</taxon>
        <taxon>Pseudomonadati</taxon>
        <taxon>Pseudomonadota</taxon>
        <taxon>Gammaproteobacteria</taxon>
        <taxon>Pseudomonadales</taxon>
        <taxon>Pseudomonadaceae</taxon>
        <taxon>Pseudomonas</taxon>
    </lineage>
</organism>